<reference evidence="1" key="1">
    <citation type="submission" date="2022-07" db="EMBL/GenBank/DDBJ databases">
        <title>Arcobacter roscoffensis sp. nov., a marine bacterium isolated from coastal seawater collected from Roscoff, France.</title>
        <authorList>
            <person name="Pascual J."/>
            <person name="Lepeaux C."/>
            <person name="Methner A."/>
            <person name="Overmann J."/>
        </authorList>
    </citation>
    <scope>NUCLEOTIDE SEQUENCE</scope>
    <source>
        <strain evidence="1">ARW1-2F2</strain>
    </source>
</reference>
<organism evidence="1 2">
    <name type="scientific">Arcobacter roscoffensis</name>
    <dbReference type="NCBI Taxonomy" id="2961520"/>
    <lineage>
        <taxon>Bacteria</taxon>
        <taxon>Pseudomonadati</taxon>
        <taxon>Campylobacterota</taxon>
        <taxon>Epsilonproteobacteria</taxon>
        <taxon>Campylobacterales</taxon>
        <taxon>Arcobacteraceae</taxon>
        <taxon>Arcobacter</taxon>
    </lineage>
</organism>
<dbReference type="InterPro" id="IPR016084">
    <property type="entry name" value="Haem_Oase-like_multi-hlx"/>
</dbReference>
<dbReference type="SUPFAM" id="SSF48613">
    <property type="entry name" value="Heme oxygenase-like"/>
    <property type="match status" value="1"/>
</dbReference>
<dbReference type="Pfam" id="PF11251">
    <property type="entry name" value="DUF3050"/>
    <property type="match status" value="1"/>
</dbReference>
<dbReference type="Gene3D" id="1.20.910.10">
    <property type="entry name" value="Heme oxygenase-like"/>
    <property type="match status" value="1"/>
</dbReference>
<dbReference type="EMBL" id="CP100595">
    <property type="protein sequence ID" value="UTJ05463.1"/>
    <property type="molecule type" value="Genomic_DNA"/>
</dbReference>
<dbReference type="RefSeq" id="WP_254575644.1">
    <property type="nucleotide sequence ID" value="NZ_CP100595.1"/>
</dbReference>
<protein>
    <submittedName>
        <fullName evidence="1">DUF3050 domain-containing protein</fullName>
    </submittedName>
</protein>
<evidence type="ECO:0000313" key="2">
    <source>
        <dbReference type="Proteomes" id="UP001060012"/>
    </source>
</evidence>
<dbReference type="Proteomes" id="UP001060012">
    <property type="component" value="Chromosome"/>
</dbReference>
<evidence type="ECO:0000313" key="1">
    <source>
        <dbReference type="EMBL" id="UTJ05463.1"/>
    </source>
</evidence>
<accession>A0ABY5E334</accession>
<dbReference type="InterPro" id="IPR024423">
    <property type="entry name" value="DUF3050"/>
</dbReference>
<sequence>MNQNIEEIQNSLIPLQEELKNHKLYESINSLDSLQTFMQSHVFVVWDFMSIVKTLQLELTSMTYPWTPNTKTIVSRRLINDIVLSEESDYDDKGIIKSHFEFYIECMQQSEACTKDIETLISKLEKQENIFDIIKSLELSNELKEFLTFTFEIIESKEIHNISALLTFGRENLIPDMFITFVDNFDCNDKEKISKFEYYLNRHIDVDGHEHGPMSLTMMNELCGTDENKWEEVKQTSIKALELRIKLWNSIYKEIY</sequence>
<proteinExistence type="predicted"/>
<keyword evidence="2" id="KW-1185">Reference proteome</keyword>
<gene>
    <name evidence="1" type="ORF">NJU99_09305</name>
</gene>
<name>A0ABY5E334_9BACT</name>